<dbReference type="SMART" id="SM00842">
    <property type="entry name" value="FtsA"/>
    <property type="match status" value="1"/>
</dbReference>
<sequence>MAVTDFIVAIELGSSKITGIAGKKHADGSIQVLALASENSSDFIRKGVIYNLDKTAQSLTSIIKKLESTLKANIGKVYVGIGGQSLRTIRHTEVRHLEEETKISQGLIDSLLDSNREISITDQTILEVAPQEYKVGINLLADPVGVPCESIEGRFLNIIARSSVKQNIDKCFQQAGIEIADYLISPLILANTVLTNSEKRSGCVFIDFGADTTTVSVYKNNILRHLAVIPLGGSNITKDICSQQIEEEDAELLKRRFGCAYSEPAETEDNPIYKLEGKCAIEARLLEDIVEARTNEILDNVLNQIALSSYGDKLLAGAILTGGGINLQNMEDAFIRRTKIEKVRLARETELTLKGNVELKKDGSQNLILSLLASGTENCYLEPGSVPLSHEQEAAAEAARKAAEAAQKAAAEAAAEAARRAAAEAEEKARQKMATCEMLINSALELKGARKYKQAIERLNEAMELGIAEKYDQIRMLEHECKRLQDENSWMNRLGGLFGKILNDDK</sequence>
<dbReference type="GO" id="GO:0009898">
    <property type="term" value="C:cytoplasmic side of plasma membrane"/>
    <property type="evidence" value="ECO:0007669"/>
    <property type="project" value="TreeGrafter"/>
</dbReference>
<dbReference type="InterPro" id="IPR003494">
    <property type="entry name" value="SHS2_FtsA"/>
</dbReference>
<keyword evidence="2 7" id="KW-0132">Cell division</keyword>
<dbReference type="SUPFAM" id="SSF53067">
    <property type="entry name" value="Actin-like ATPase domain"/>
    <property type="match status" value="2"/>
</dbReference>
<evidence type="ECO:0000256" key="5">
    <source>
        <dbReference type="SAM" id="Coils"/>
    </source>
</evidence>
<accession>J9GT19</accession>
<comment type="caution">
    <text evidence="7">The sequence shown here is derived from an EMBL/GenBank/DDBJ whole genome shotgun (WGS) entry which is preliminary data.</text>
</comment>
<dbReference type="PANTHER" id="PTHR32432">
    <property type="entry name" value="CELL DIVISION PROTEIN FTSA-RELATED"/>
    <property type="match status" value="1"/>
</dbReference>
<dbReference type="AlphaFoldDB" id="J9GT19"/>
<proteinExistence type="inferred from homology"/>
<keyword evidence="4" id="KW-0131">Cell cycle</keyword>
<dbReference type="CDD" id="cd24048">
    <property type="entry name" value="ASKHA_NBD_FtsA"/>
    <property type="match status" value="1"/>
</dbReference>
<reference evidence="7" key="1">
    <citation type="journal article" date="2012" name="PLoS ONE">
        <title>Gene sets for utilization of primary and secondary nutrition supplies in the distal gut of endangered iberian lynx.</title>
        <authorList>
            <person name="Alcaide M."/>
            <person name="Messina E."/>
            <person name="Richter M."/>
            <person name="Bargiela R."/>
            <person name="Peplies J."/>
            <person name="Huws S.A."/>
            <person name="Newbold C.J."/>
            <person name="Golyshin P.N."/>
            <person name="Simon M.A."/>
            <person name="Lopez G."/>
            <person name="Yakimov M.M."/>
            <person name="Ferrer M."/>
        </authorList>
    </citation>
    <scope>NUCLEOTIDE SEQUENCE</scope>
</reference>
<evidence type="ECO:0000313" key="7">
    <source>
        <dbReference type="EMBL" id="EJX11169.1"/>
    </source>
</evidence>
<dbReference type="InterPro" id="IPR020823">
    <property type="entry name" value="Cell_div_FtsA"/>
</dbReference>
<dbReference type="PANTHER" id="PTHR32432:SF4">
    <property type="entry name" value="CELL DIVISION PROTEIN FTSA"/>
    <property type="match status" value="1"/>
</dbReference>
<keyword evidence="5" id="KW-0175">Coiled coil</keyword>
<dbReference type="GO" id="GO:0032153">
    <property type="term" value="C:cell division site"/>
    <property type="evidence" value="ECO:0007669"/>
    <property type="project" value="TreeGrafter"/>
</dbReference>
<dbReference type="Pfam" id="PF14450">
    <property type="entry name" value="FtsA"/>
    <property type="match status" value="1"/>
</dbReference>
<gene>
    <name evidence="7" type="ORF">EVA_00114</name>
</gene>
<keyword evidence="1" id="KW-1003">Cell membrane</keyword>
<evidence type="ECO:0000256" key="1">
    <source>
        <dbReference type="ARBA" id="ARBA00022475"/>
    </source>
</evidence>
<dbReference type="Gene3D" id="3.30.420.40">
    <property type="match status" value="2"/>
</dbReference>
<evidence type="ECO:0000256" key="2">
    <source>
        <dbReference type="ARBA" id="ARBA00022618"/>
    </source>
</evidence>
<dbReference type="EMBL" id="AMCI01000003">
    <property type="protein sequence ID" value="EJX11169.1"/>
    <property type="molecule type" value="Genomic_DNA"/>
</dbReference>
<dbReference type="Pfam" id="PF02491">
    <property type="entry name" value="SHS2_FTSA"/>
    <property type="match status" value="1"/>
</dbReference>
<organism evidence="7">
    <name type="scientific">gut metagenome</name>
    <dbReference type="NCBI Taxonomy" id="749906"/>
    <lineage>
        <taxon>unclassified sequences</taxon>
        <taxon>metagenomes</taxon>
        <taxon>organismal metagenomes</taxon>
    </lineage>
</organism>
<protein>
    <submittedName>
        <fullName evidence="7">Cell division protein FtsA</fullName>
    </submittedName>
</protein>
<dbReference type="HAMAP" id="MF_02033">
    <property type="entry name" value="FtsA"/>
    <property type="match status" value="1"/>
</dbReference>
<name>J9GT19_9ZZZZ</name>
<feature type="coiled-coil region" evidence="5">
    <location>
        <begin position="388"/>
        <end position="435"/>
    </location>
</feature>
<dbReference type="InterPro" id="IPR050696">
    <property type="entry name" value="FtsA/MreB"/>
</dbReference>
<keyword evidence="3" id="KW-0472">Membrane</keyword>
<dbReference type="NCBIfam" id="TIGR01174">
    <property type="entry name" value="ftsA"/>
    <property type="match status" value="1"/>
</dbReference>
<evidence type="ECO:0000259" key="6">
    <source>
        <dbReference type="SMART" id="SM00842"/>
    </source>
</evidence>
<dbReference type="GO" id="GO:0051301">
    <property type="term" value="P:cell division"/>
    <property type="evidence" value="ECO:0007669"/>
    <property type="project" value="UniProtKB-KW"/>
</dbReference>
<evidence type="ECO:0000256" key="4">
    <source>
        <dbReference type="ARBA" id="ARBA00023306"/>
    </source>
</evidence>
<evidence type="ECO:0000256" key="3">
    <source>
        <dbReference type="ARBA" id="ARBA00023136"/>
    </source>
</evidence>
<feature type="domain" description="SHS2" evidence="6">
    <location>
        <begin position="7"/>
        <end position="193"/>
    </location>
</feature>
<dbReference type="InterPro" id="IPR043129">
    <property type="entry name" value="ATPase_NBD"/>
</dbReference>